<evidence type="ECO:0000256" key="1">
    <source>
        <dbReference type="ARBA" id="ARBA00023239"/>
    </source>
</evidence>
<reference evidence="3 4" key="1">
    <citation type="submission" date="2019-08" db="EMBL/GenBank/DDBJ databases">
        <authorList>
            <person name="Alioto T."/>
            <person name="Alioto T."/>
            <person name="Gomez Garrido J."/>
        </authorList>
    </citation>
    <scope>NUCLEOTIDE SEQUENCE [LARGE SCALE GENOMIC DNA]</scope>
</reference>
<dbReference type="GO" id="GO:0052621">
    <property type="term" value="F:diguanylate cyclase activity"/>
    <property type="evidence" value="ECO:0007669"/>
    <property type="project" value="TreeGrafter"/>
</dbReference>
<dbReference type="PANTHER" id="PTHR45138">
    <property type="entry name" value="REGULATORY COMPONENTS OF SENSORY TRANSDUCTION SYSTEM"/>
    <property type="match status" value="1"/>
</dbReference>
<dbReference type="OrthoDB" id="19824at2759"/>
<name>A0A5E4M832_9HEMI</name>
<dbReference type="Proteomes" id="UP000325440">
    <property type="component" value="Unassembled WGS sequence"/>
</dbReference>
<dbReference type="GO" id="GO:0005886">
    <property type="term" value="C:plasma membrane"/>
    <property type="evidence" value="ECO:0007669"/>
    <property type="project" value="TreeGrafter"/>
</dbReference>
<dbReference type="EMBL" id="CABPRJ010000151">
    <property type="protein sequence ID" value="VVC27503.1"/>
    <property type="molecule type" value="Genomic_DNA"/>
</dbReference>
<accession>A0A5E4M832</accession>
<dbReference type="InterPro" id="IPR000160">
    <property type="entry name" value="GGDEF_dom"/>
</dbReference>
<organism evidence="3 4">
    <name type="scientific">Cinara cedri</name>
    <dbReference type="NCBI Taxonomy" id="506608"/>
    <lineage>
        <taxon>Eukaryota</taxon>
        <taxon>Metazoa</taxon>
        <taxon>Ecdysozoa</taxon>
        <taxon>Arthropoda</taxon>
        <taxon>Hexapoda</taxon>
        <taxon>Insecta</taxon>
        <taxon>Pterygota</taxon>
        <taxon>Neoptera</taxon>
        <taxon>Paraneoptera</taxon>
        <taxon>Hemiptera</taxon>
        <taxon>Sternorrhyncha</taxon>
        <taxon>Aphidomorpha</taxon>
        <taxon>Aphidoidea</taxon>
        <taxon>Aphididae</taxon>
        <taxon>Lachninae</taxon>
        <taxon>Cinara</taxon>
    </lineage>
</organism>
<dbReference type="InterPro" id="IPR050469">
    <property type="entry name" value="Diguanylate_Cyclase"/>
</dbReference>
<dbReference type="NCBIfam" id="TIGR00254">
    <property type="entry name" value="GGDEF"/>
    <property type="match status" value="1"/>
</dbReference>
<dbReference type="Gene3D" id="3.30.70.270">
    <property type="match status" value="1"/>
</dbReference>
<keyword evidence="1" id="KW-0456">Lyase</keyword>
<keyword evidence="4" id="KW-1185">Reference proteome</keyword>
<dbReference type="Pfam" id="PF00990">
    <property type="entry name" value="GGDEF"/>
    <property type="match status" value="1"/>
</dbReference>
<gene>
    <name evidence="3" type="ORF">CINCED_3A006409</name>
</gene>
<evidence type="ECO:0000313" key="4">
    <source>
        <dbReference type="Proteomes" id="UP000325440"/>
    </source>
</evidence>
<dbReference type="PANTHER" id="PTHR45138:SF9">
    <property type="entry name" value="DIGUANYLATE CYCLASE DGCM-RELATED"/>
    <property type="match status" value="1"/>
</dbReference>
<dbReference type="SUPFAM" id="SSF55073">
    <property type="entry name" value="Nucleotide cyclase"/>
    <property type="match status" value="1"/>
</dbReference>
<dbReference type="GO" id="GO:0043709">
    <property type="term" value="P:cell adhesion involved in single-species biofilm formation"/>
    <property type="evidence" value="ECO:0007669"/>
    <property type="project" value="TreeGrafter"/>
</dbReference>
<proteinExistence type="predicted"/>
<dbReference type="GO" id="GO:0016829">
    <property type="term" value="F:lyase activity"/>
    <property type="evidence" value="ECO:0007669"/>
    <property type="project" value="UniProtKB-KW"/>
</dbReference>
<dbReference type="InterPro" id="IPR029787">
    <property type="entry name" value="Nucleotide_cyclase"/>
</dbReference>
<dbReference type="AlphaFoldDB" id="A0A5E4M832"/>
<sequence length="127" mass="14364">MPDTNVSDAYIIAERIRTVIAQPFILLDNVINKTVSIGVAEVHNSDLKDINLFVERADKCLYKAKNSGRNRVDVKLSLANELEDYIVGSKQMEEVTHTREGLYPVSSLREMDEDHILSRQSEVQSAM</sequence>
<dbReference type="InterPro" id="IPR043128">
    <property type="entry name" value="Rev_trsase/Diguanyl_cyclase"/>
</dbReference>
<protein>
    <submittedName>
        <fullName evidence="3">Nucleotide cyclase,GGDEF domain</fullName>
    </submittedName>
</protein>
<evidence type="ECO:0000313" key="3">
    <source>
        <dbReference type="EMBL" id="VVC27503.1"/>
    </source>
</evidence>
<feature type="domain" description="GGDEF" evidence="2">
    <location>
        <begin position="1"/>
        <end position="77"/>
    </location>
</feature>
<evidence type="ECO:0000259" key="2">
    <source>
        <dbReference type="PROSITE" id="PS50887"/>
    </source>
</evidence>
<dbReference type="PROSITE" id="PS50887">
    <property type="entry name" value="GGDEF"/>
    <property type="match status" value="1"/>
</dbReference>